<gene>
    <name evidence="1" type="ORF">PJIAN_349</name>
</gene>
<evidence type="ECO:0000313" key="1">
    <source>
        <dbReference type="EMBL" id="GAT62746.1"/>
    </source>
</evidence>
<keyword evidence="2" id="KW-1185">Reference proteome</keyword>
<proteinExistence type="predicted"/>
<dbReference type="Proteomes" id="UP000076586">
    <property type="component" value="Unassembled WGS sequence"/>
</dbReference>
<dbReference type="EMBL" id="BDCR01000003">
    <property type="protein sequence ID" value="GAT62746.1"/>
    <property type="molecule type" value="Genomic_DNA"/>
</dbReference>
<dbReference type="OrthoDB" id="1123151at2"/>
<dbReference type="AlphaFoldDB" id="A0A170ZK03"/>
<sequence>METNPTYYGLPARVQLEELGENQLGIRKVIKSRIIRKDAEKIAQMARQIKSVNPALGLTLLCNRNICSKSLDLLREEEIEIRYMD</sequence>
<accession>A0A170ZK03</accession>
<evidence type="ECO:0000313" key="2">
    <source>
        <dbReference type="Proteomes" id="UP000076586"/>
    </source>
</evidence>
<comment type="caution">
    <text evidence="1">The sequence shown here is derived from an EMBL/GenBank/DDBJ whole genome shotgun (WGS) entry which is preliminary data.</text>
</comment>
<name>A0A170ZK03_9BACT</name>
<reference evidence="2" key="2">
    <citation type="journal article" date="2017" name="Genome Announc.">
        <title>Draft genome sequence of Paludibacter jiangxiensis NM7(T), a propionate-producing fermentative bacterium.</title>
        <authorList>
            <person name="Qiu Y.-L."/>
            <person name="Tourlousse D.M."/>
            <person name="Matsuura N."/>
            <person name="Ohashi A."/>
            <person name="Sekiguchi Y."/>
        </authorList>
    </citation>
    <scope>NUCLEOTIDE SEQUENCE [LARGE SCALE GENOMIC DNA]</scope>
    <source>
        <strain evidence="2">NM7</strain>
    </source>
</reference>
<reference evidence="2" key="1">
    <citation type="submission" date="2016-04" db="EMBL/GenBank/DDBJ databases">
        <title>Draft genome sequence of Paludibacter jiangxiensis strain NM7.</title>
        <authorList>
            <person name="Qiu Y."/>
            <person name="Matsuura N."/>
            <person name="Ohashi A."/>
            <person name="Tourlousse M.D."/>
            <person name="Sekiguchi Y."/>
        </authorList>
    </citation>
    <scope>NUCLEOTIDE SEQUENCE [LARGE SCALE GENOMIC DNA]</scope>
    <source>
        <strain evidence="2">NM7</strain>
    </source>
</reference>
<organism evidence="1 2">
    <name type="scientific">Paludibacter jiangxiensis</name>
    <dbReference type="NCBI Taxonomy" id="681398"/>
    <lineage>
        <taxon>Bacteria</taxon>
        <taxon>Pseudomonadati</taxon>
        <taxon>Bacteroidota</taxon>
        <taxon>Bacteroidia</taxon>
        <taxon>Bacteroidales</taxon>
        <taxon>Paludibacteraceae</taxon>
        <taxon>Paludibacter</taxon>
    </lineage>
</organism>
<dbReference type="RefSeq" id="WP_068703331.1">
    <property type="nucleotide sequence ID" value="NZ_BDCR01000003.1"/>
</dbReference>
<protein>
    <submittedName>
        <fullName evidence="1">Uncharacterized protein</fullName>
    </submittedName>
</protein>